<dbReference type="EMBL" id="JBIRGH010000050">
    <property type="protein sequence ID" value="MFH8590144.1"/>
    <property type="molecule type" value="Genomic_DNA"/>
</dbReference>
<dbReference type="CDD" id="cd17324">
    <property type="entry name" value="MFS_NepI_like"/>
    <property type="match status" value="1"/>
</dbReference>
<feature type="transmembrane region" description="Helical" evidence="6">
    <location>
        <begin position="297"/>
        <end position="316"/>
    </location>
</feature>
<feature type="transmembrane region" description="Helical" evidence="6">
    <location>
        <begin position="328"/>
        <end position="347"/>
    </location>
</feature>
<dbReference type="Proteomes" id="UP001610990">
    <property type="component" value="Unassembled WGS sequence"/>
</dbReference>
<evidence type="ECO:0000259" key="7">
    <source>
        <dbReference type="PROSITE" id="PS50850"/>
    </source>
</evidence>
<keyword evidence="2 6" id="KW-0812">Transmembrane</keyword>
<feature type="transmembrane region" description="Helical" evidence="6">
    <location>
        <begin position="130"/>
        <end position="149"/>
    </location>
</feature>
<feature type="transmembrane region" description="Helical" evidence="6">
    <location>
        <begin position="391"/>
        <end position="410"/>
    </location>
</feature>
<dbReference type="InterPro" id="IPR036259">
    <property type="entry name" value="MFS_trans_sf"/>
</dbReference>
<evidence type="ECO:0000256" key="2">
    <source>
        <dbReference type="ARBA" id="ARBA00022692"/>
    </source>
</evidence>
<dbReference type="InterPro" id="IPR020846">
    <property type="entry name" value="MFS_dom"/>
</dbReference>
<feature type="transmembrane region" description="Helical" evidence="6">
    <location>
        <begin position="95"/>
        <end position="118"/>
    </location>
</feature>
<dbReference type="PROSITE" id="PS50850">
    <property type="entry name" value="MFS"/>
    <property type="match status" value="1"/>
</dbReference>
<feature type="domain" description="Major facilitator superfamily (MFS) profile" evidence="7">
    <location>
        <begin position="64"/>
        <end position="444"/>
    </location>
</feature>
<feature type="transmembrane region" description="Helical" evidence="6">
    <location>
        <begin position="65"/>
        <end position="83"/>
    </location>
</feature>
<dbReference type="RefSeq" id="WP_367432649.1">
    <property type="nucleotide sequence ID" value="NZ_CP108413.1"/>
</dbReference>
<dbReference type="Pfam" id="PF07690">
    <property type="entry name" value="MFS_1"/>
    <property type="match status" value="1"/>
</dbReference>
<proteinExistence type="predicted"/>
<keyword evidence="4 6" id="KW-0472">Membrane</keyword>
<accession>A0ABW7RS72</accession>
<feature type="transmembrane region" description="Helical" evidence="6">
    <location>
        <begin position="218"/>
        <end position="237"/>
    </location>
</feature>
<sequence>MPIADEGRGEGEGEGEGGCETAQVPAPGDVRTPDAEPGRTPSHTPGRTPSHTPDRPLSPLSPRTVLLFAVACGAAVSNVYLAQPLLATLSQDFGISAATIGAVVTLTQVGYGLGLFFLVPLGDLVDRRRLVMIQLLLLAATLIAVGTAATAPVLLAAIAAVGLLAVVTQTLVAFAASLAGADRRGRVVGLVTSGVVTGILLARTASGLLADLAGWRSVYLASAALTLVLTLALYRVLPRRTTPRPALRYGQLLRSTATLFAQERLFRVRALLALLIFAAFSTLWSCVALPLSAPPMSLSHTAIGAFGLVGAAGALAAAPAGRLHDRGLAGPTTGIALVLLVLSWLPLAATRQSLWALAIGALVLDLAVQAVHVTNQSLIYALRPDAGSRLIGGYMVFYSIGSATGALASTTVYARAGWGAVCVLGAVFSALALLVWAVTLRSTTTARRHTTRP</sequence>
<organism evidence="8 9">
    <name type="scientific">Streptomyces celluloflavus</name>
    <dbReference type="NCBI Taxonomy" id="58344"/>
    <lineage>
        <taxon>Bacteria</taxon>
        <taxon>Bacillati</taxon>
        <taxon>Actinomycetota</taxon>
        <taxon>Actinomycetes</taxon>
        <taxon>Kitasatosporales</taxon>
        <taxon>Streptomycetaceae</taxon>
        <taxon>Streptomyces</taxon>
    </lineage>
</organism>
<keyword evidence="3 6" id="KW-1133">Transmembrane helix</keyword>
<gene>
    <name evidence="8" type="ORF">ACH4GP_38215</name>
</gene>
<dbReference type="Gene3D" id="1.20.1250.20">
    <property type="entry name" value="MFS general substrate transporter like domains"/>
    <property type="match status" value="1"/>
</dbReference>
<feature type="region of interest" description="Disordered" evidence="5">
    <location>
        <begin position="1"/>
        <end position="57"/>
    </location>
</feature>
<feature type="compositionally biased region" description="Polar residues" evidence="5">
    <location>
        <begin position="41"/>
        <end position="51"/>
    </location>
</feature>
<keyword evidence="9" id="KW-1185">Reference proteome</keyword>
<feature type="transmembrane region" description="Helical" evidence="6">
    <location>
        <begin position="270"/>
        <end position="291"/>
    </location>
</feature>
<evidence type="ECO:0000313" key="8">
    <source>
        <dbReference type="EMBL" id="MFH8590144.1"/>
    </source>
</evidence>
<feature type="transmembrane region" description="Helical" evidence="6">
    <location>
        <begin position="187"/>
        <end position="206"/>
    </location>
</feature>
<dbReference type="SUPFAM" id="SSF103473">
    <property type="entry name" value="MFS general substrate transporter"/>
    <property type="match status" value="1"/>
</dbReference>
<comment type="caution">
    <text evidence="8">The sequence shown here is derived from an EMBL/GenBank/DDBJ whole genome shotgun (WGS) entry which is preliminary data.</text>
</comment>
<evidence type="ECO:0000256" key="1">
    <source>
        <dbReference type="ARBA" id="ARBA00004651"/>
    </source>
</evidence>
<protein>
    <submittedName>
        <fullName evidence="8">MFS transporter</fullName>
    </submittedName>
</protein>
<feature type="transmembrane region" description="Helical" evidence="6">
    <location>
        <begin position="353"/>
        <end position="371"/>
    </location>
</feature>
<dbReference type="PANTHER" id="PTHR42910">
    <property type="entry name" value="TRANSPORTER SCO4007-RELATED"/>
    <property type="match status" value="1"/>
</dbReference>
<evidence type="ECO:0000256" key="3">
    <source>
        <dbReference type="ARBA" id="ARBA00022989"/>
    </source>
</evidence>
<comment type="subcellular location">
    <subcellularLocation>
        <location evidence="1">Cell membrane</location>
        <topology evidence="1">Multi-pass membrane protein</topology>
    </subcellularLocation>
</comment>
<evidence type="ECO:0000256" key="5">
    <source>
        <dbReference type="SAM" id="MobiDB-lite"/>
    </source>
</evidence>
<feature type="transmembrane region" description="Helical" evidence="6">
    <location>
        <begin position="416"/>
        <end position="438"/>
    </location>
</feature>
<dbReference type="PANTHER" id="PTHR42910:SF1">
    <property type="entry name" value="MAJOR FACILITATOR SUPERFAMILY (MFS) PROFILE DOMAIN-CONTAINING PROTEIN"/>
    <property type="match status" value="1"/>
</dbReference>
<evidence type="ECO:0000256" key="6">
    <source>
        <dbReference type="SAM" id="Phobius"/>
    </source>
</evidence>
<dbReference type="InterPro" id="IPR011701">
    <property type="entry name" value="MFS"/>
</dbReference>
<evidence type="ECO:0000256" key="4">
    <source>
        <dbReference type="ARBA" id="ARBA00023136"/>
    </source>
</evidence>
<name>A0ABW7RS72_9ACTN</name>
<feature type="compositionally biased region" description="Basic and acidic residues" evidence="5">
    <location>
        <begin position="1"/>
        <end position="11"/>
    </location>
</feature>
<evidence type="ECO:0000313" key="9">
    <source>
        <dbReference type="Proteomes" id="UP001610990"/>
    </source>
</evidence>
<feature type="transmembrane region" description="Helical" evidence="6">
    <location>
        <begin position="155"/>
        <end position="175"/>
    </location>
</feature>
<reference evidence="8 9" key="1">
    <citation type="submission" date="2024-10" db="EMBL/GenBank/DDBJ databases">
        <title>The Natural Products Discovery Center: Release of the First 8490 Sequenced Strains for Exploring Actinobacteria Biosynthetic Diversity.</title>
        <authorList>
            <person name="Kalkreuter E."/>
            <person name="Kautsar S.A."/>
            <person name="Yang D."/>
            <person name="Bader C.D."/>
            <person name="Teijaro C.N."/>
            <person name="Fluegel L."/>
            <person name="Davis C.M."/>
            <person name="Simpson J.R."/>
            <person name="Lauterbach L."/>
            <person name="Steele A.D."/>
            <person name="Gui C."/>
            <person name="Meng S."/>
            <person name="Li G."/>
            <person name="Viehrig K."/>
            <person name="Ye F."/>
            <person name="Su P."/>
            <person name="Kiefer A.F."/>
            <person name="Nichols A."/>
            <person name="Cepeda A.J."/>
            <person name="Yan W."/>
            <person name="Fan B."/>
            <person name="Jiang Y."/>
            <person name="Adhikari A."/>
            <person name="Zheng C.-J."/>
            <person name="Schuster L."/>
            <person name="Cowan T.M."/>
            <person name="Smanski M.J."/>
            <person name="Chevrette M.G."/>
            <person name="De Carvalho L.P.S."/>
            <person name="Shen B."/>
        </authorList>
    </citation>
    <scope>NUCLEOTIDE SEQUENCE [LARGE SCALE GENOMIC DNA]</scope>
    <source>
        <strain evidence="8 9">NPDC018013</strain>
    </source>
</reference>